<reference evidence="4 5" key="1">
    <citation type="submission" date="2019-09" db="EMBL/GenBank/DDBJ databases">
        <title>Draft genome of the ectomycorrhizal ascomycete Sphaerosporella brunnea.</title>
        <authorList>
            <consortium name="DOE Joint Genome Institute"/>
            <person name="Benucci G.M."/>
            <person name="Marozzi G."/>
            <person name="Antonielli L."/>
            <person name="Sanchez S."/>
            <person name="Marco P."/>
            <person name="Wang X."/>
            <person name="Falini L.B."/>
            <person name="Barry K."/>
            <person name="Haridas S."/>
            <person name="Lipzen A."/>
            <person name="Labutti K."/>
            <person name="Grigoriev I.V."/>
            <person name="Murat C."/>
            <person name="Martin F."/>
            <person name="Albertini E."/>
            <person name="Donnini D."/>
            <person name="Bonito G."/>
        </authorList>
    </citation>
    <scope>NUCLEOTIDE SEQUENCE [LARGE SCALE GENOMIC DNA]</scope>
    <source>
        <strain evidence="4 5">Sb_GMNB300</strain>
    </source>
</reference>
<evidence type="ECO:0000313" key="5">
    <source>
        <dbReference type="Proteomes" id="UP000326924"/>
    </source>
</evidence>
<feature type="compositionally biased region" description="Basic residues" evidence="2">
    <location>
        <begin position="113"/>
        <end position="131"/>
    </location>
</feature>
<dbReference type="InterPro" id="IPR013883">
    <property type="entry name" value="TF_Iwr1_dom"/>
</dbReference>
<feature type="domain" description="Transcription factor Iwr1" evidence="3">
    <location>
        <begin position="276"/>
        <end position="348"/>
    </location>
</feature>
<dbReference type="EMBL" id="VXIS01000352">
    <property type="protein sequence ID" value="KAA8894277.1"/>
    <property type="molecule type" value="Genomic_DNA"/>
</dbReference>
<feature type="region of interest" description="Disordered" evidence="2">
    <location>
        <begin position="1"/>
        <end position="21"/>
    </location>
</feature>
<dbReference type="GO" id="GO:0005737">
    <property type="term" value="C:cytoplasm"/>
    <property type="evidence" value="ECO:0007669"/>
    <property type="project" value="TreeGrafter"/>
</dbReference>
<feature type="compositionally biased region" description="Acidic residues" evidence="2">
    <location>
        <begin position="395"/>
        <end position="409"/>
    </location>
</feature>
<dbReference type="Proteomes" id="UP000326924">
    <property type="component" value="Unassembled WGS sequence"/>
</dbReference>
<feature type="compositionally biased region" description="Acidic residues" evidence="2">
    <location>
        <begin position="367"/>
        <end position="378"/>
    </location>
</feature>
<feature type="compositionally biased region" description="Acidic residues" evidence="2">
    <location>
        <begin position="313"/>
        <end position="337"/>
    </location>
</feature>
<feature type="compositionally biased region" description="Basic and acidic residues" evidence="2">
    <location>
        <begin position="144"/>
        <end position="157"/>
    </location>
</feature>
<dbReference type="AlphaFoldDB" id="A0A5J5EGS1"/>
<dbReference type="PANTHER" id="PTHR28063">
    <property type="entry name" value="RNA POLYMERASE II NUCLEAR LOCALIZATION PROTEIN IWR1"/>
    <property type="match status" value="1"/>
</dbReference>
<proteinExistence type="inferred from homology"/>
<dbReference type="Pfam" id="PF08574">
    <property type="entry name" value="Iwr1"/>
    <property type="match status" value="1"/>
</dbReference>
<feature type="region of interest" description="Disordered" evidence="2">
    <location>
        <begin position="232"/>
        <end position="280"/>
    </location>
</feature>
<sequence>MMSSAAPQPQPHAPPRTIRIKRARDEAPVAALVVTEPTAKKIKTETPKEAPSYVFRLSHTFTRFQPTEGVVRKVPALEGVTSTDEEQSKSRKRQSSFDPAAMRAESAEEDVTKRRKIAPVRKYQLSRRARGRHEPYSGAGRHGAVFERVRDEDEMRDVSPAPNLADLVVDADTGVVTKTKRKRPRTHPKEKEMIRSRSKELEDKLTLGYEEDEKLMRDMERMVLEYLNADTNDGIKNLPPREPAANDKIGGGVGGGTWKDDKEKDIDMTDEEDEEGYVYDVYYREEVPTGAEAKPEGESYGIIVFAESDDEAWWYEGADEEDDRSDVYGSDDEDSNAEDYHTNDYPDEPAFPEDEDDEYGIAHEKDEEAEDEYSDSEPELGMGRWRPWRPRTVPGDEEYDLDDSDEDDEPSLRRMVRGTWSLD</sequence>
<evidence type="ECO:0000259" key="3">
    <source>
        <dbReference type="Pfam" id="PF08574"/>
    </source>
</evidence>
<dbReference type="InterPro" id="IPR040150">
    <property type="entry name" value="Iwr1"/>
</dbReference>
<dbReference type="PANTHER" id="PTHR28063:SF1">
    <property type="entry name" value="RNA POLYMERASE II NUCLEAR LOCALIZATION PROTEIN IWR1"/>
    <property type="match status" value="1"/>
</dbReference>
<feature type="compositionally biased region" description="Acidic residues" evidence="2">
    <location>
        <begin position="345"/>
        <end position="359"/>
    </location>
</feature>
<accession>A0A5J5EGS1</accession>
<feature type="compositionally biased region" description="Basic and acidic residues" evidence="2">
    <location>
        <begin position="258"/>
        <end position="267"/>
    </location>
</feature>
<protein>
    <recommendedName>
        <fullName evidence="3">Transcription factor Iwr1 domain-containing protein</fullName>
    </recommendedName>
</protein>
<evidence type="ECO:0000313" key="4">
    <source>
        <dbReference type="EMBL" id="KAA8894277.1"/>
    </source>
</evidence>
<organism evidence="4 5">
    <name type="scientific">Sphaerosporella brunnea</name>
    <dbReference type="NCBI Taxonomy" id="1250544"/>
    <lineage>
        <taxon>Eukaryota</taxon>
        <taxon>Fungi</taxon>
        <taxon>Dikarya</taxon>
        <taxon>Ascomycota</taxon>
        <taxon>Pezizomycotina</taxon>
        <taxon>Pezizomycetes</taxon>
        <taxon>Pezizales</taxon>
        <taxon>Pyronemataceae</taxon>
        <taxon>Sphaerosporella</taxon>
    </lineage>
</organism>
<name>A0A5J5EGS1_9PEZI</name>
<feature type="compositionally biased region" description="Basic and acidic residues" evidence="2">
    <location>
        <begin position="187"/>
        <end position="200"/>
    </location>
</feature>
<keyword evidence="5" id="KW-1185">Reference proteome</keyword>
<comment type="similarity">
    <text evidence="1">Belongs to the IWR1/SLC7A6OS family.</text>
</comment>
<comment type="caution">
    <text evidence="4">The sequence shown here is derived from an EMBL/GenBank/DDBJ whole genome shotgun (WGS) entry which is preliminary data.</text>
</comment>
<evidence type="ECO:0000256" key="1">
    <source>
        <dbReference type="ARBA" id="ARBA00010218"/>
    </source>
</evidence>
<feature type="region of interest" description="Disordered" evidence="2">
    <location>
        <begin position="72"/>
        <end position="200"/>
    </location>
</feature>
<gene>
    <name evidence="4" type="ORF">FN846DRAFT_974999</name>
</gene>
<dbReference type="GO" id="GO:0006606">
    <property type="term" value="P:protein import into nucleus"/>
    <property type="evidence" value="ECO:0007669"/>
    <property type="project" value="InterPro"/>
</dbReference>
<feature type="compositionally biased region" description="Acidic residues" evidence="2">
    <location>
        <begin position="268"/>
        <end position="277"/>
    </location>
</feature>
<feature type="region of interest" description="Disordered" evidence="2">
    <location>
        <begin position="313"/>
        <end position="423"/>
    </location>
</feature>
<dbReference type="InParanoid" id="A0A5J5EGS1"/>
<evidence type="ECO:0000256" key="2">
    <source>
        <dbReference type="SAM" id="MobiDB-lite"/>
    </source>
</evidence>
<dbReference type="OrthoDB" id="5384467at2759"/>